<dbReference type="Gene3D" id="3.40.50.720">
    <property type="entry name" value="NAD(P)-binding Rossmann-like Domain"/>
    <property type="match status" value="1"/>
</dbReference>
<dbReference type="AlphaFoldDB" id="A0A0S8GF42"/>
<protein>
    <recommendedName>
        <fullName evidence="5">Potassium uptake system protein</fullName>
    </recommendedName>
</protein>
<dbReference type="PATRIC" id="fig|1703774.3.peg.1018"/>
<dbReference type="PROSITE" id="PS51201">
    <property type="entry name" value="RCK_N"/>
    <property type="match status" value="1"/>
</dbReference>
<accession>A0A0S8GF42</accession>
<dbReference type="GO" id="GO:0008324">
    <property type="term" value="F:monoatomic cation transmembrane transporter activity"/>
    <property type="evidence" value="ECO:0007669"/>
    <property type="project" value="InterPro"/>
</dbReference>
<dbReference type="PROSITE" id="PS51202">
    <property type="entry name" value="RCK_C"/>
    <property type="match status" value="1"/>
</dbReference>
<sequence length="229" mass="25305">MRQFAVIGLGRFGMSIAETLASRGAQVIAIDRDEEKIADMADVVTQAVQLDATEERALRSVGIQDVDVAVVSVGEDIQASILITLQLKELGVKHVIAKALNAMHGKILRKVGADRVVFPERDMGIRVAQRLVTPRILDYIELSPTHSLLELVAPHAYEGRRLREIDLRPKYNVSVVAIKRKVPRITSKGDTEFAEEVVVAPSSEEQLVKGDLLVLLGKSEDLERLRDLE</sequence>
<dbReference type="InterPro" id="IPR006037">
    <property type="entry name" value="RCK_C"/>
</dbReference>
<evidence type="ECO:0000313" key="4">
    <source>
        <dbReference type="Proteomes" id="UP000051717"/>
    </source>
</evidence>
<evidence type="ECO:0008006" key="5">
    <source>
        <dbReference type="Google" id="ProtNLM"/>
    </source>
</evidence>
<comment type="caution">
    <text evidence="3">The sequence shown here is derived from an EMBL/GenBank/DDBJ whole genome shotgun (WGS) entry which is preliminary data.</text>
</comment>
<dbReference type="Proteomes" id="UP000051717">
    <property type="component" value="Unassembled WGS sequence"/>
</dbReference>
<feature type="domain" description="RCK N-terminal" evidence="1">
    <location>
        <begin position="1"/>
        <end position="117"/>
    </location>
</feature>
<organism evidence="3 4">
    <name type="scientific">candidate division TA06 bacterium SM23_40</name>
    <dbReference type="NCBI Taxonomy" id="1703774"/>
    <lineage>
        <taxon>Bacteria</taxon>
        <taxon>Bacteria division TA06</taxon>
    </lineage>
</organism>
<reference evidence="3 4" key="1">
    <citation type="journal article" date="2015" name="Microbiome">
        <title>Genomic resolution of linkages in carbon, nitrogen, and sulfur cycling among widespread estuary sediment bacteria.</title>
        <authorList>
            <person name="Baker B.J."/>
            <person name="Lazar C.S."/>
            <person name="Teske A.P."/>
            <person name="Dick G.J."/>
        </authorList>
    </citation>
    <scope>NUCLEOTIDE SEQUENCE [LARGE SCALE GENOMIC DNA]</scope>
    <source>
        <strain evidence="3">SM23_40</strain>
    </source>
</reference>
<evidence type="ECO:0000259" key="1">
    <source>
        <dbReference type="PROSITE" id="PS51201"/>
    </source>
</evidence>
<dbReference type="GO" id="GO:0006813">
    <property type="term" value="P:potassium ion transport"/>
    <property type="evidence" value="ECO:0007669"/>
    <property type="project" value="InterPro"/>
</dbReference>
<gene>
    <name evidence="3" type="ORF">AMJ82_03295</name>
</gene>
<evidence type="ECO:0000259" key="2">
    <source>
        <dbReference type="PROSITE" id="PS51202"/>
    </source>
</evidence>
<dbReference type="Pfam" id="PF02080">
    <property type="entry name" value="TrkA_C"/>
    <property type="match status" value="1"/>
</dbReference>
<dbReference type="Pfam" id="PF02254">
    <property type="entry name" value="TrkA_N"/>
    <property type="match status" value="1"/>
</dbReference>
<proteinExistence type="predicted"/>
<dbReference type="PANTHER" id="PTHR43833:SF7">
    <property type="entry name" value="KTR SYSTEM POTASSIUM UPTAKE PROTEIN C"/>
    <property type="match status" value="1"/>
</dbReference>
<feature type="domain" description="RCK C-terminal" evidence="2">
    <location>
        <begin position="134"/>
        <end position="229"/>
    </location>
</feature>
<dbReference type="SUPFAM" id="SSF116726">
    <property type="entry name" value="TrkA C-terminal domain-like"/>
    <property type="match status" value="1"/>
</dbReference>
<dbReference type="InterPro" id="IPR050721">
    <property type="entry name" value="Trk_Ktr_HKT_K-transport"/>
</dbReference>
<dbReference type="Gene3D" id="3.30.70.1450">
    <property type="entry name" value="Regulator of K+ conductance, C-terminal domain"/>
    <property type="match status" value="1"/>
</dbReference>
<dbReference type="SUPFAM" id="SSF51735">
    <property type="entry name" value="NAD(P)-binding Rossmann-fold domains"/>
    <property type="match status" value="1"/>
</dbReference>
<dbReference type="EMBL" id="LJUI01000016">
    <property type="protein sequence ID" value="KPK70460.1"/>
    <property type="molecule type" value="Genomic_DNA"/>
</dbReference>
<evidence type="ECO:0000313" key="3">
    <source>
        <dbReference type="EMBL" id="KPK70460.1"/>
    </source>
</evidence>
<dbReference type="InterPro" id="IPR036291">
    <property type="entry name" value="NAD(P)-bd_dom_sf"/>
</dbReference>
<name>A0A0S8GF42_UNCT6</name>
<dbReference type="PANTHER" id="PTHR43833">
    <property type="entry name" value="POTASSIUM CHANNEL PROTEIN 2-RELATED-RELATED"/>
    <property type="match status" value="1"/>
</dbReference>
<dbReference type="InterPro" id="IPR003148">
    <property type="entry name" value="RCK_N"/>
</dbReference>
<dbReference type="InterPro" id="IPR036721">
    <property type="entry name" value="RCK_C_sf"/>
</dbReference>